<evidence type="ECO:0000259" key="5">
    <source>
        <dbReference type="Pfam" id="PF01464"/>
    </source>
</evidence>
<evidence type="ECO:0000313" key="6">
    <source>
        <dbReference type="EMBL" id="GAA4014713.1"/>
    </source>
</evidence>
<evidence type="ECO:0000256" key="2">
    <source>
        <dbReference type="ARBA" id="ARBA00009387"/>
    </source>
</evidence>
<dbReference type="EMBL" id="BAABBQ010000001">
    <property type="protein sequence ID" value="GAA4014713.1"/>
    <property type="molecule type" value="Genomic_DNA"/>
</dbReference>
<dbReference type="CDD" id="cd13401">
    <property type="entry name" value="Slt70-like"/>
    <property type="match status" value="1"/>
</dbReference>
<evidence type="ECO:0000256" key="4">
    <source>
        <dbReference type="SAM" id="SignalP"/>
    </source>
</evidence>
<keyword evidence="3 4" id="KW-0732">Signal</keyword>
<comment type="similarity">
    <text evidence="1">Belongs to the transglycosylase Slt family.</text>
</comment>
<organism evidence="6 7">
    <name type="scientific">Sphingomonas swuensis</name>
    <dbReference type="NCBI Taxonomy" id="977800"/>
    <lineage>
        <taxon>Bacteria</taxon>
        <taxon>Pseudomonadati</taxon>
        <taxon>Pseudomonadota</taxon>
        <taxon>Alphaproteobacteria</taxon>
        <taxon>Sphingomonadales</taxon>
        <taxon>Sphingomonadaceae</taxon>
        <taxon>Sphingomonas</taxon>
    </lineage>
</organism>
<reference evidence="7" key="1">
    <citation type="journal article" date="2019" name="Int. J. Syst. Evol. Microbiol.">
        <title>The Global Catalogue of Microorganisms (GCM) 10K type strain sequencing project: providing services to taxonomists for standard genome sequencing and annotation.</title>
        <authorList>
            <consortium name="The Broad Institute Genomics Platform"/>
            <consortium name="The Broad Institute Genome Sequencing Center for Infectious Disease"/>
            <person name="Wu L."/>
            <person name="Ma J."/>
        </authorList>
    </citation>
    <scope>NUCLEOTIDE SEQUENCE [LARGE SCALE GENOMIC DNA]</scope>
    <source>
        <strain evidence="7">JCM 17563</strain>
    </source>
</reference>
<accession>A0ABP7SQF7</accession>
<evidence type="ECO:0000256" key="1">
    <source>
        <dbReference type="ARBA" id="ARBA00007734"/>
    </source>
</evidence>
<sequence length="649" mass="70793">MAYLLPLVLGLGTGASAQLVPATPTYAPVYAPAGDVSAALADWRRLRASSNWSFADHARFLLYYPDFPGATTLRRNAERAMQPGENPATVIAFFRAAPPATANGFARLADAYAAQGRAAEALAAARSAWSASGLSAMDEIALYQRFGASFTSADHDRRIDRLLIDRDAVNAARMLASASAARRPAFTARIAMQQRSPDTETYYNAVSAQVTSDAGLMQDRARYLRAATWNSAARQLLARPHRFTYLPVDAAKWYELKRIVAQEAAAEGAITQAYEIARQVDDALPVGTVLTSQPLAVRDEYTNLTWLAGTLAYRSLNRPAEAMALFDRYSEGGRSLQVTSKGAYWAGRAATQAGQYQAATAHFAKAAASPELFYGQLAHERLGRAIPVPQMMPQAAVTPAQRAAFANRPLVRAIRLLQSQGRAEEQALFIRALSENLTGDAERVMAMELSAQLARQDLAVWTARSARNDGNAFYVRQAYPTLNVSASEAYLWSIAHGITRQESSFDRGAVSHAGARGLMQLMPGTAAEQAGKLGYGYDYSRLTSDPAYNVMLGSSYFRRLLDQWGGNYVLAVASYNAGAGNVRKWVRNNGDPRRPGADIVAWIEDIPFTETRGYVQRVLENTVVYDRLNARATTPPRQLSHFLGKPRLG</sequence>
<evidence type="ECO:0000256" key="3">
    <source>
        <dbReference type="ARBA" id="ARBA00022729"/>
    </source>
</evidence>
<dbReference type="InterPro" id="IPR008939">
    <property type="entry name" value="Lytic_TGlycosylase_superhlx_U"/>
</dbReference>
<dbReference type="SUPFAM" id="SSF48435">
    <property type="entry name" value="Bacterial muramidases"/>
    <property type="match status" value="1"/>
</dbReference>
<dbReference type="Pfam" id="PF01464">
    <property type="entry name" value="SLT"/>
    <property type="match status" value="1"/>
</dbReference>
<name>A0ABP7SQF7_9SPHN</name>
<gene>
    <name evidence="6" type="ORF">GCM10022280_11560</name>
</gene>
<dbReference type="Proteomes" id="UP001500235">
    <property type="component" value="Unassembled WGS sequence"/>
</dbReference>
<dbReference type="InterPro" id="IPR008258">
    <property type="entry name" value="Transglycosylase_SLT_dom_1"/>
</dbReference>
<feature type="signal peptide" evidence="4">
    <location>
        <begin position="1"/>
        <end position="17"/>
    </location>
</feature>
<proteinExistence type="inferred from homology"/>
<dbReference type="Gene3D" id="1.10.530.10">
    <property type="match status" value="1"/>
</dbReference>
<dbReference type="InterPro" id="IPR023346">
    <property type="entry name" value="Lysozyme-like_dom_sf"/>
</dbReference>
<dbReference type="PANTHER" id="PTHR37423:SF2">
    <property type="entry name" value="MEMBRANE-BOUND LYTIC MUREIN TRANSGLYCOSYLASE C"/>
    <property type="match status" value="1"/>
</dbReference>
<comment type="similarity">
    <text evidence="2">Belongs to the virb1 family.</text>
</comment>
<evidence type="ECO:0000313" key="7">
    <source>
        <dbReference type="Proteomes" id="UP001500235"/>
    </source>
</evidence>
<feature type="chain" id="PRO_5045667038" evidence="4">
    <location>
        <begin position="18"/>
        <end position="649"/>
    </location>
</feature>
<dbReference type="PANTHER" id="PTHR37423">
    <property type="entry name" value="SOLUBLE LYTIC MUREIN TRANSGLYCOSYLASE-RELATED"/>
    <property type="match status" value="1"/>
</dbReference>
<keyword evidence="7" id="KW-1185">Reference proteome</keyword>
<comment type="caution">
    <text evidence="6">The sequence shown here is derived from an EMBL/GenBank/DDBJ whole genome shotgun (WGS) entry which is preliminary data.</text>
</comment>
<dbReference type="Gene3D" id="1.25.20.10">
    <property type="entry name" value="Bacterial muramidases"/>
    <property type="match status" value="1"/>
</dbReference>
<dbReference type="SUPFAM" id="SSF53955">
    <property type="entry name" value="Lysozyme-like"/>
    <property type="match status" value="1"/>
</dbReference>
<feature type="domain" description="Transglycosylase SLT" evidence="5">
    <location>
        <begin position="491"/>
        <end position="591"/>
    </location>
</feature>
<protein>
    <submittedName>
        <fullName evidence="6">Lytic transglycosylase domain-containing protein</fullName>
    </submittedName>
</protein>